<dbReference type="RefSeq" id="WP_104526793.1">
    <property type="nucleotide sequence ID" value="NZ_POQT01000002.1"/>
</dbReference>
<dbReference type="Gene3D" id="3.40.50.300">
    <property type="entry name" value="P-loop containing nucleotide triphosphate hydrolases"/>
    <property type="match status" value="1"/>
</dbReference>
<dbReference type="Pfam" id="PF13614">
    <property type="entry name" value="AAA_31"/>
    <property type="match status" value="1"/>
</dbReference>
<organism evidence="2 3">
    <name type="scientific">Blastococcus saxobsidens</name>
    <dbReference type="NCBI Taxonomy" id="138336"/>
    <lineage>
        <taxon>Bacteria</taxon>
        <taxon>Bacillati</taxon>
        <taxon>Actinomycetota</taxon>
        <taxon>Actinomycetes</taxon>
        <taxon>Geodermatophilales</taxon>
        <taxon>Geodermatophilaceae</taxon>
        <taxon>Blastococcus</taxon>
    </lineage>
</organism>
<dbReference type="SUPFAM" id="SSF52540">
    <property type="entry name" value="P-loop containing nucleoside triphosphate hydrolases"/>
    <property type="match status" value="1"/>
</dbReference>
<dbReference type="EMBL" id="SHKV01000001">
    <property type="protein sequence ID" value="RZU33410.1"/>
    <property type="molecule type" value="Genomic_DNA"/>
</dbReference>
<dbReference type="PIRSF" id="PIRSF009320">
    <property type="entry name" value="Nuc_binding_HP_1000"/>
    <property type="match status" value="1"/>
</dbReference>
<proteinExistence type="predicted"/>
<dbReference type="InterPro" id="IPR025669">
    <property type="entry name" value="AAA_dom"/>
</dbReference>
<dbReference type="OrthoDB" id="345269at2"/>
<dbReference type="PANTHER" id="PTHR13696">
    <property type="entry name" value="P-LOOP CONTAINING NUCLEOSIDE TRIPHOSPHATE HYDROLASE"/>
    <property type="match status" value="1"/>
</dbReference>
<dbReference type="InterPro" id="IPR050678">
    <property type="entry name" value="DNA_Partitioning_ATPase"/>
</dbReference>
<dbReference type="PANTHER" id="PTHR13696:SF99">
    <property type="entry name" value="COBYRINIC ACID AC-DIAMIDE SYNTHASE"/>
    <property type="match status" value="1"/>
</dbReference>
<evidence type="ECO:0000313" key="2">
    <source>
        <dbReference type="EMBL" id="RZU33410.1"/>
    </source>
</evidence>
<name>A0A4Q7Y8T9_9ACTN</name>
<dbReference type="InterPro" id="IPR027417">
    <property type="entry name" value="P-loop_NTPase"/>
</dbReference>
<evidence type="ECO:0000259" key="1">
    <source>
        <dbReference type="Pfam" id="PF13614"/>
    </source>
</evidence>
<sequence length="256" mass="27044">MRTIGIANHKGGVGKTTTAVNLAAGLARAGFRTLLVDVDAQAHATFWFAEDPADIDFDLQDVISNGVPIEKAILNTRIQGLDLLPATLALAPLETELVSMTRREDRIARALADVETSYDFAVLDLPPSLSLVTLAALAAATDVIAPVSATKLAVGGLGAFLSWTDDFRGEGVITAPLLGILVTMVDSRTRVSREVLDALRDSDLPLFEAAIPRRVAAEDQVGGRLVVGDDEANPDLAAAYQAFVNEVIARMGVTRG</sequence>
<keyword evidence="3" id="KW-1185">Reference proteome</keyword>
<feature type="domain" description="AAA" evidence="1">
    <location>
        <begin position="1"/>
        <end position="167"/>
    </location>
</feature>
<gene>
    <name evidence="2" type="ORF">BKA19_3133</name>
</gene>
<evidence type="ECO:0000313" key="3">
    <source>
        <dbReference type="Proteomes" id="UP000292507"/>
    </source>
</evidence>
<protein>
    <submittedName>
        <fullName evidence="2">Chromosome partitioning protein</fullName>
    </submittedName>
</protein>
<comment type="caution">
    <text evidence="2">The sequence shown here is derived from an EMBL/GenBank/DDBJ whole genome shotgun (WGS) entry which is preliminary data.</text>
</comment>
<dbReference type="AlphaFoldDB" id="A0A4Q7Y8T9"/>
<dbReference type="CDD" id="cd02042">
    <property type="entry name" value="ParAB_family"/>
    <property type="match status" value="1"/>
</dbReference>
<dbReference type="Proteomes" id="UP000292507">
    <property type="component" value="Unassembled WGS sequence"/>
</dbReference>
<accession>A0A4Q7Y8T9</accession>
<reference evidence="2 3" key="1">
    <citation type="submission" date="2019-02" db="EMBL/GenBank/DDBJ databases">
        <title>Sequencing the genomes of 1000 actinobacteria strains.</title>
        <authorList>
            <person name="Klenk H.-P."/>
        </authorList>
    </citation>
    <scope>NUCLEOTIDE SEQUENCE [LARGE SCALE GENOMIC DNA]</scope>
    <source>
        <strain evidence="2 3">DSM 44509</strain>
    </source>
</reference>